<evidence type="ECO:0000313" key="4">
    <source>
        <dbReference type="Proteomes" id="UP001497522"/>
    </source>
</evidence>
<feature type="domain" description="Methyltransferase" evidence="2">
    <location>
        <begin position="127"/>
        <end position="321"/>
    </location>
</feature>
<reference evidence="3 4" key="1">
    <citation type="submission" date="2024-03" db="EMBL/GenBank/DDBJ databases">
        <authorList>
            <consortium name="ELIXIR-Norway"/>
            <consortium name="Elixir Norway"/>
        </authorList>
    </citation>
    <scope>NUCLEOTIDE SEQUENCE [LARGE SCALE GENOMIC DNA]</scope>
</reference>
<dbReference type="Pfam" id="PF13679">
    <property type="entry name" value="Methyltransf_32"/>
    <property type="match status" value="1"/>
</dbReference>
<evidence type="ECO:0000259" key="2">
    <source>
        <dbReference type="Pfam" id="PF13679"/>
    </source>
</evidence>
<gene>
    <name evidence="3" type="ORF">CSSPJE1EN2_LOCUS1658</name>
</gene>
<sequence>MESNANCCYTKDCMQYSSTLNRLIAIANFLKLHQPLWRAHVVEFFQEKLWEKVDPRWLACLQAATVKDWLLLPSGIAQDDWLSSLKEFVQTAHSLALQRQPKTVTNALSEMLAVPIGSVLAQGMSAKKRHEIAALSSLVANVAKSTETTNVIDVGAGQGYLGLVLSFEYRMAVVAVDACAHHSNVTNERAARIEKHYNAQLHKTQQVGVDYSSKDLCVPRTVTCCVGSGETHTALASLMLALHNQSQESEEPMLSTSDHNCINKHPSHLKERRSSTQDVAAVLAGLHACGDLSATMLRTFLECKEVKAVINVGCCYNLLTEECSSTTGETTKDLMSGFPLSKGVRHLGLHLGKNGRDLACQSAERWRDDLPESALRNFESHAFRAALQLILLQFYPEKVIANPSVGRIGKARRRRQQAAHRQVTAIPTNQQSSSGENQASESCSQTSTSTHASNAKSRGEGAESSLSLPILSSGRNWATTNHMMTTAAAFEEYTRSALQRLNLPMISKHDFTSVWESVAPYMDFVGPFWSLRAVLAPVLESYILLDRLLYLEEHTQNNISTTGQITAELVPLFEPSVSPRNMVIIACRQDPH</sequence>
<dbReference type="InterPro" id="IPR025714">
    <property type="entry name" value="Methyltranfer_dom"/>
</dbReference>
<proteinExistence type="predicted"/>
<dbReference type="EMBL" id="OZ023702">
    <property type="protein sequence ID" value="CAK9858663.1"/>
    <property type="molecule type" value="Genomic_DNA"/>
</dbReference>
<dbReference type="InterPro" id="IPR052220">
    <property type="entry name" value="METTL25"/>
</dbReference>
<name>A0ABP1A7Z8_9BRYO</name>
<dbReference type="PANTHER" id="PTHR12496:SF0">
    <property type="entry name" value="METHYLTRANSFERASE DOMAIN-CONTAINING PROTEIN"/>
    <property type="match status" value="1"/>
</dbReference>
<dbReference type="PANTHER" id="PTHR12496">
    <property type="entry name" value="CGI-41 METHYLTRANSFERASE"/>
    <property type="match status" value="1"/>
</dbReference>
<evidence type="ECO:0000313" key="3">
    <source>
        <dbReference type="EMBL" id="CAK9858663.1"/>
    </source>
</evidence>
<keyword evidence="4" id="KW-1185">Reference proteome</keyword>
<evidence type="ECO:0000256" key="1">
    <source>
        <dbReference type="SAM" id="MobiDB-lite"/>
    </source>
</evidence>
<dbReference type="Proteomes" id="UP001497522">
    <property type="component" value="Chromosome 1"/>
</dbReference>
<organism evidence="3 4">
    <name type="scientific">Sphagnum jensenii</name>
    <dbReference type="NCBI Taxonomy" id="128206"/>
    <lineage>
        <taxon>Eukaryota</taxon>
        <taxon>Viridiplantae</taxon>
        <taxon>Streptophyta</taxon>
        <taxon>Embryophyta</taxon>
        <taxon>Bryophyta</taxon>
        <taxon>Sphagnophytina</taxon>
        <taxon>Sphagnopsida</taxon>
        <taxon>Sphagnales</taxon>
        <taxon>Sphagnaceae</taxon>
        <taxon>Sphagnum</taxon>
    </lineage>
</organism>
<protein>
    <recommendedName>
        <fullName evidence="2">Methyltransferase domain-containing protein</fullName>
    </recommendedName>
</protein>
<feature type="region of interest" description="Disordered" evidence="1">
    <location>
        <begin position="410"/>
        <end position="465"/>
    </location>
</feature>
<dbReference type="InterPro" id="IPR029063">
    <property type="entry name" value="SAM-dependent_MTases_sf"/>
</dbReference>
<feature type="compositionally biased region" description="Polar residues" evidence="1">
    <location>
        <begin position="425"/>
        <end position="456"/>
    </location>
</feature>
<dbReference type="SUPFAM" id="SSF53335">
    <property type="entry name" value="S-adenosyl-L-methionine-dependent methyltransferases"/>
    <property type="match status" value="1"/>
</dbReference>
<accession>A0ABP1A7Z8</accession>